<dbReference type="Pfam" id="PF20240">
    <property type="entry name" value="DUF6597"/>
    <property type="match status" value="1"/>
</dbReference>
<evidence type="ECO:0000259" key="4">
    <source>
        <dbReference type="PROSITE" id="PS01124"/>
    </source>
</evidence>
<dbReference type="Proteomes" id="UP000572680">
    <property type="component" value="Unassembled WGS sequence"/>
</dbReference>
<proteinExistence type="predicted"/>
<dbReference type="InterPro" id="IPR046532">
    <property type="entry name" value="DUF6597"/>
</dbReference>
<protein>
    <submittedName>
        <fullName evidence="5">AraC-like DNA-binding protein</fullName>
    </submittedName>
</protein>
<dbReference type="InterPro" id="IPR050204">
    <property type="entry name" value="AraC_XylS_family_regulators"/>
</dbReference>
<dbReference type="GO" id="GO:0043565">
    <property type="term" value="F:sequence-specific DNA binding"/>
    <property type="evidence" value="ECO:0007669"/>
    <property type="project" value="InterPro"/>
</dbReference>
<dbReference type="GO" id="GO:0003700">
    <property type="term" value="F:DNA-binding transcription factor activity"/>
    <property type="evidence" value="ECO:0007669"/>
    <property type="project" value="InterPro"/>
</dbReference>
<sequence>MNPTGYRETAADATQVTAGVACVWESALPAGAEPFTQRVVPDGCVDVVWWAARGLVQVAGPDTGPVPATIGPGDRLVGVRFRPGAAVLALGVPADAVRDGRVPLRELWGDGAERLAEALAGAADPGAVLAGAVVARAAAGGPADPLAPALARGLVGGASVREVAVGLGLSERQVRRRAVAAFGYGPKTVQRVLRFQRALRLARAGRPLAEVAQVAGYADQAHMANEVRGLGGVPMRGLL</sequence>
<keyword evidence="3" id="KW-0804">Transcription</keyword>
<keyword evidence="6" id="KW-1185">Reference proteome</keyword>
<dbReference type="SMART" id="SM00342">
    <property type="entry name" value="HTH_ARAC"/>
    <property type="match status" value="1"/>
</dbReference>
<dbReference type="Pfam" id="PF12833">
    <property type="entry name" value="HTH_18"/>
    <property type="match status" value="1"/>
</dbReference>
<gene>
    <name evidence="5" type="ORF">HNR61_005482</name>
</gene>
<dbReference type="Gene3D" id="1.10.10.60">
    <property type="entry name" value="Homeodomain-like"/>
    <property type="match status" value="1"/>
</dbReference>
<dbReference type="PANTHER" id="PTHR46796:SF15">
    <property type="entry name" value="BLL1074 PROTEIN"/>
    <property type="match status" value="1"/>
</dbReference>
<dbReference type="EMBL" id="JACJIA010000007">
    <property type="protein sequence ID" value="MBA8953829.1"/>
    <property type="molecule type" value="Genomic_DNA"/>
</dbReference>
<comment type="caution">
    <text evidence="5">The sequence shown here is derived from an EMBL/GenBank/DDBJ whole genome shotgun (WGS) entry which is preliminary data.</text>
</comment>
<accession>A0A7W3LT82</accession>
<feature type="domain" description="HTH araC/xylS-type" evidence="4">
    <location>
        <begin position="144"/>
        <end position="239"/>
    </location>
</feature>
<evidence type="ECO:0000313" key="5">
    <source>
        <dbReference type="EMBL" id="MBA8953829.1"/>
    </source>
</evidence>
<name>A0A7W3LT82_ACTNM</name>
<dbReference type="PROSITE" id="PS01124">
    <property type="entry name" value="HTH_ARAC_FAMILY_2"/>
    <property type="match status" value="1"/>
</dbReference>
<keyword evidence="2 5" id="KW-0238">DNA-binding</keyword>
<evidence type="ECO:0000313" key="6">
    <source>
        <dbReference type="Proteomes" id="UP000572680"/>
    </source>
</evidence>
<reference evidence="5 6" key="1">
    <citation type="submission" date="2020-08" db="EMBL/GenBank/DDBJ databases">
        <title>Genomic Encyclopedia of Type Strains, Phase IV (KMG-IV): sequencing the most valuable type-strain genomes for metagenomic binning, comparative biology and taxonomic classification.</title>
        <authorList>
            <person name="Goeker M."/>
        </authorList>
    </citation>
    <scope>NUCLEOTIDE SEQUENCE [LARGE SCALE GENOMIC DNA]</scope>
    <source>
        <strain evidence="5 6">DSM 44197</strain>
    </source>
</reference>
<dbReference type="RefSeq" id="WP_182845967.1">
    <property type="nucleotide sequence ID" value="NZ_JACJIA010000007.1"/>
</dbReference>
<evidence type="ECO:0000256" key="1">
    <source>
        <dbReference type="ARBA" id="ARBA00023015"/>
    </source>
</evidence>
<organism evidence="5 6">
    <name type="scientific">Actinomadura namibiensis</name>
    <dbReference type="NCBI Taxonomy" id="182080"/>
    <lineage>
        <taxon>Bacteria</taxon>
        <taxon>Bacillati</taxon>
        <taxon>Actinomycetota</taxon>
        <taxon>Actinomycetes</taxon>
        <taxon>Streptosporangiales</taxon>
        <taxon>Thermomonosporaceae</taxon>
        <taxon>Actinomadura</taxon>
    </lineage>
</organism>
<evidence type="ECO:0000256" key="3">
    <source>
        <dbReference type="ARBA" id="ARBA00023163"/>
    </source>
</evidence>
<dbReference type="InterPro" id="IPR018060">
    <property type="entry name" value="HTH_AraC"/>
</dbReference>
<keyword evidence="1" id="KW-0805">Transcription regulation</keyword>
<dbReference type="PANTHER" id="PTHR46796">
    <property type="entry name" value="HTH-TYPE TRANSCRIPTIONAL ACTIVATOR RHAS-RELATED"/>
    <property type="match status" value="1"/>
</dbReference>
<dbReference type="AlphaFoldDB" id="A0A7W3LT82"/>
<evidence type="ECO:0000256" key="2">
    <source>
        <dbReference type="ARBA" id="ARBA00023125"/>
    </source>
</evidence>